<keyword evidence="3" id="KW-1185">Reference proteome</keyword>
<dbReference type="PANTHER" id="PTHR12110">
    <property type="entry name" value="HYDROXYPYRUVATE ISOMERASE"/>
    <property type="match status" value="1"/>
</dbReference>
<dbReference type="Proteomes" id="UP000542342">
    <property type="component" value="Unassembled WGS sequence"/>
</dbReference>
<dbReference type="InterPro" id="IPR013022">
    <property type="entry name" value="Xyl_isomerase-like_TIM-brl"/>
</dbReference>
<feature type="domain" description="Xylose isomerase-like TIM barrel" evidence="1">
    <location>
        <begin position="21"/>
        <end position="269"/>
    </location>
</feature>
<reference evidence="2 3" key="1">
    <citation type="submission" date="2020-07" db="EMBL/GenBank/DDBJ databases">
        <title>Thermogemmata thermophila gen. nov., sp. nov., a novel moderate thermophilic planctomycete from a Kamchatka hot spring.</title>
        <authorList>
            <person name="Elcheninov A.G."/>
            <person name="Podosokorskaya O.A."/>
            <person name="Kovaleva O.L."/>
            <person name="Novikov A."/>
            <person name="Bonch-Osmolovskaya E.A."/>
            <person name="Toshchakov S.V."/>
            <person name="Kublanov I.V."/>
        </authorList>
    </citation>
    <scope>NUCLEOTIDE SEQUENCE [LARGE SCALE GENOMIC DNA]</scope>
    <source>
        <strain evidence="2 3">2918</strain>
    </source>
</reference>
<dbReference type="AlphaFoldDB" id="A0A7V8VBY5"/>
<dbReference type="RefSeq" id="WP_194536502.1">
    <property type="nucleotide sequence ID" value="NZ_JACEFB010000001.1"/>
</dbReference>
<dbReference type="SUPFAM" id="SSF51658">
    <property type="entry name" value="Xylose isomerase-like"/>
    <property type="match status" value="1"/>
</dbReference>
<evidence type="ECO:0000313" key="2">
    <source>
        <dbReference type="EMBL" id="MBA2225106.1"/>
    </source>
</evidence>
<evidence type="ECO:0000313" key="3">
    <source>
        <dbReference type="Proteomes" id="UP000542342"/>
    </source>
</evidence>
<dbReference type="EMBL" id="JACEFB010000001">
    <property type="protein sequence ID" value="MBA2225106.1"/>
    <property type="molecule type" value="Genomic_DNA"/>
</dbReference>
<dbReference type="InterPro" id="IPR050312">
    <property type="entry name" value="IolE/XylAMocC-like"/>
</dbReference>
<dbReference type="GO" id="GO:0016853">
    <property type="term" value="F:isomerase activity"/>
    <property type="evidence" value="ECO:0007669"/>
    <property type="project" value="UniProtKB-KW"/>
</dbReference>
<protein>
    <submittedName>
        <fullName evidence="2">Sugar phosphate isomerase/epimerase</fullName>
    </submittedName>
</protein>
<gene>
    <name evidence="2" type="ORF">H0921_02905</name>
</gene>
<organism evidence="2 3">
    <name type="scientific">Thermogemmata fonticola</name>
    <dbReference type="NCBI Taxonomy" id="2755323"/>
    <lineage>
        <taxon>Bacteria</taxon>
        <taxon>Pseudomonadati</taxon>
        <taxon>Planctomycetota</taxon>
        <taxon>Planctomycetia</taxon>
        <taxon>Gemmatales</taxon>
        <taxon>Gemmataceae</taxon>
        <taxon>Thermogemmata</taxon>
    </lineage>
</organism>
<sequence>MRKYAICNETFEGWEHARICARIAELGYTGLEVAPFTLAPRITEVTAVQRAELRRQAQAAGVQILGLHWLLARTEGFHLTSPDPAVRQRTGEYLAELAHAAADLGGNILVLGSPAQRTYPAEWSRQKAEDFALDTLSYCLKALEQRQVYLCLEPLSPTETNFLNTATEAVALAQRLNHPYVRLHLDVKAMSSEALPIPEIIRTHAAWLTHFHANDPNKRGPGFGSTDFCPILQALWDIHYTGWISVEVFDYSPDPETIARESIRYLKECAEKVTPFSKR</sequence>
<proteinExistence type="predicted"/>
<keyword evidence="2" id="KW-0413">Isomerase</keyword>
<dbReference type="Gene3D" id="3.20.20.150">
    <property type="entry name" value="Divalent-metal-dependent TIM barrel enzymes"/>
    <property type="match status" value="1"/>
</dbReference>
<evidence type="ECO:0000259" key="1">
    <source>
        <dbReference type="Pfam" id="PF01261"/>
    </source>
</evidence>
<dbReference type="Pfam" id="PF01261">
    <property type="entry name" value="AP_endonuc_2"/>
    <property type="match status" value="1"/>
</dbReference>
<dbReference type="InterPro" id="IPR036237">
    <property type="entry name" value="Xyl_isomerase-like_sf"/>
</dbReference>
<dbReference type="PANTHER" id="PTHR12110:SF21">
    <property type="entry name" value="XYLOSE ISOMERASE-LIKE TIM BARREL DOMAIN-CONTAINING PROTEIN"/>
    <property type="match status" value="1"/>
</dbReference>
<comment type="caution">
    <text evidence="2">The sequence shown here is derived from an EMBL/GenBank/DDBJ whole genome shotgun (WGS) entry which is preliminary data.</text>
</comment>
<name>A0A7V8VBY5_9BACT</name>
<accession>A0A7V8VBY5</accession>